<dbReference type="Proteomes" id="UP000315471">
    <property type="component" value="Unassembled WGS sequence"/>
</dbReference>
<keyword evidence="2" id="KW-1185">Reference proteome</keyword>
<protein>
    <recommendedName>
        <fullName evidence="3">Peptidase S8/S53 domain-containing protein</fullName>
    </recommendedName>
</protein>
<dbReference type="InterPro" id="IPR036852">
    <property type="entry name" value="Peptidase_S8/S53_dom_sf"/>
</dbReference>
<evidence type="ECO:0008006" key="3">
    <source>
        <dbReference type="Google" id="ProtNLM"/>
    </source>
</evidence>
<proteinExistence type="predicted"/>
<sequence>MESRLFQMDRRSNRYWNAKQPDRLQILKFVDFAPALNRIEAPSGSDKPTRSPASCSTSFQQPPLFIDQSILMKQFSTFFLLILSCFVGFASADWKDDIGFTRLQTELGASTPTGDGVGVSQVEAGSNTNYMPDTTSGQFTGKALVDATGTQGASSFSHATGVANVFFGNTASIAPDVSSIRSYQAIDWLNNQLGSTTGTEPVSHTFSDLAETIPLKVQNHSWVSRPPARDDYDSDAEYDEAVLNAISDSTFISERVDFLVNRDDLLVVGGTDNGSSSPLPYLLAPSYNSLIVGRTDGSHAAGTTSFYGSERYLPHIVASGGVTSTATPMVASTAAMLYEVADGSNADHVETMRAVLMAGATKEEFVTWDRTTTRPLDERYGVGEVNAYNSYQIIATDETDGSSTTPTLVGEYGYDFVETGDQSIDFDTNPMQYQFDVESGFEMDELSIFLSWNINVQNTAVNPGDLNTQVDFTPGTGDLANLDMKLFDASNMLIDESVSTLYNFEHLYLTDLVAGSYRLEVSGDQLVDYGLAWRYSISAIPEPNSFTALAVIGCGLSFPRRRHSSVRGRQTRRNP</sequence>
<dbReference type="SUPFAM" id="SSF52743">
    <property type="entry name" value="Subtilisin-like"/>
    <property type="match status" value="1"/>
</dbReference>
<dbReference type="AlphaFoldDB" id="A0A5C6EFG0"/>
<organism evidence="1 2">
    <name type="scientific">Novipirellula aureliae</name>
    <dbReference type="NCBI Taxonomy" id="2527966"/>
    <lineage>
        <taxon>Bacteria</taxon>
        <taxon>Pseudomonadati</taxon>
        <taxon>Planctomycetota</taxon>
        <taxon>Planctomycetia</taxon>
        <taxon>Pirellulales</taxon>
        <taxon>Pirellulaceae</taxon>
        <taxon>Novipirellula</taxon>
    </lineage>
</organism>
<reference evidence="1 2" key="1">
    <citation type="submission" date="2019-02" db="EMBL/GenBank/DDBJ databases">
        <title>Deep-cultivation of Planctomycetes and their phenomic and genomic characterization uncovers novel biology.</title>
        <authorList>
            <person name="Wiegand S."/>
            <person name="Jogler M."/>
            <person name="Boedeker C."/>
            <person name="Pinto D."/>
            <person name="Vollmers J."/>
            <person name="Rivas-Marin E."/>
            <person name="Kohn T."/>
            <person name="Peeters S.H."/>
            <person name="Heuer A."/>
            <person name="Rast P."/>
            <person name="Oberbeckmann S."/>
            <person name="Bunk B."/>
            <person name="Jeske O."/>
            <person name="Meyerdierks A."/>
            <person name="Storesund J.E."/>
            <person name="Kallscheuer N."/>
            <person name="Luecker S."/>
            <person name="Lage O.M."/>
            <person name="Pohl T."/>
            <person name="Merkel B.J."/>
            <person name="Hornburger P."/>
            <person name="Mueller R.-W."/>
            <person name="Bruemmer F."/>
            <person name="Labrenz M."/>
            <person name="Spormann A.M."/>
            <person name="Op Den Camp H."/>
            <person name="Overmann J."/>
            <person name="Amann R."/>
            <person name="Jetten M.S.M."/>
            <person name="Mascher T."/>
            <person name="Medema M.H."/>
            <person name="Devos D.P."/>
            <person name="Kaster A.-K."/>
            <person name="Ovreas L."/>
            <person name="Rohde M."/>
            <person name="Galperin M.Y."/>
            <person name="Jogler C."/>
        </authorList>
    </citation>
    <scope>NUCLEOTIDE SEQUENCE [LARGE SCALE GENOMIC DNA]</scope>
    <source>
        <strain evidence="1 2">Q31b</strain>
    </source>
</reference>
<dbReference type="Gene3D" id="3.40.50.200">
    <property type="entry name" value="Peptidase S8/S53 domain"/>
    <property type="match status" value="1"/>
</dbReference>
<accession>A0A5C6EFG0</accession>
<name>A0A5C6EFG0_9BACT</name>
<evidence type="ECO:0000313" key="2">
    <source>
        <dbReference type="Proteomes" id="UP000315471"/>
    </source>
</evidence>
<dbReference type="EMBL" id="SJPY01000001">
    <property type="protein sequence ID" value="TWU45979.1"/>
    <property type="molecule type" value="Genomic_DNA"/>
</dbReference>
<comment type="caution">
    <text evidence="1">The sequence shown here is derived from an EMBL/GenBank/DDBJ whole genome shotgun (WGS) entry which is preliminary data.</text>
</comment>
<gene>
    <name evidence="1" type="ORF">Q31b_11560</name>
</gene>
<dbReference type="GO" id="GO:0006508">
    <property type="term" value="P:proteolysis"/>
    <property type="evidence" value="ECO:0007669"/>
    <property type="project" value="InterPro"/>
</dbReference>
<evidence type="ECO:0000313" key="1">
    <source>
        <dbReference type="EMBL" id="TWU45979.1"/>
    </source>
</evidence>
<dbReference type="Gene3D" id="2.60.120.380">
    <property type="match status" value="1"/>
</dbReference>
<dbReference type="GO" id="GO:0004252">
    <property type="term" value="F:serine-type endopeptidase activity"/>
    <property type="evidence" value="ECO:0007669"/>
    <property type="project" value="InterPro"/>
</dbReference>